<dbReference type="Pfam" id="PF00534">
    <property type="entry name" value="Glycos_transf_1"/>
    <property type="match status" value="1"/>
</dbReference>
<organism evidence="3 4">
    <name type="scientific">Gordonia jinhuaensis</name>
    <dbReference type="NCBI Taxonomy" id="1517702"/>
    <lineage>
        <taxon>Bacteria</taxon>
        <taxon>Bacillati</taxon>
        <taxon>Actinomycetota</taxon>
        <taxon>Actinomycetes</taxon>
        <taxon>Mycobacteriales</taxon>
        <taxon>Gordoniaceae</taxon>
        <taxon>Gordonia</taxon>
    </lineage>
</organism>
<protein>
    <submittedName>
        <fullName evidence="3">Glycosyl transferase family 1</fullName>
    </submittedName>
</protein>
<dbReference type="PANTHER" id="PTHR45947">
    <property type="entry name" value="SULFOQUINOVOSYL TRANSFERASE SQD2"/>
    <property type="match status" value="1"/>
</dbReference>
<name>A0A916WQV0_9ACTN</name>
<dbReference type="RefSeq" id="WP_188585235.1">
    <property type="nucleotide sequence ID" value="NZ_BMGC01000003.1"/>
</dbReference>
<dbReference type="InterPro" id="IPR001296">
    <property type="entry name" value="Glyco_trans_1"/>
</dbReference>
<feature type="domain" description="Glycosyl transferase family 1" evidence="2">
    <location>
        <begin position="209"/>
        <end position="333"/>
    </location>
</feature>
<comment type="caution">
    <text evidence="3">The sequence shown here is derived from an EMBL/GenBank/DDBJ whole genome shotgun (WGS) entry which is preliminary data.</text>
</comment>
<evidence type="ECO:0000259" key="2">
    <source>
        <dbReference type="Pfam" id="PF00534"/>
    </source>
</evidence>
<dbReference type="GO" id="GO:0016757">
    <property type="term" value="F:glycosyltransferase activity"/>
    <property type="evidence" value="ECO:0007669"/>
    <property type="project" value="InterPro"/>
</dbReference>
<dbReference type="PANTHER" id="PTHR45947:SF3">
    <property type="entry name" value="SULFOQUINOVOSYL TRANSFERASE SQD2"/>
    <property type="match status" value="1"/>
</dbReference>
<dbReference type="EMBL" id="BMGC01000003">
    <property type="protein sequence ID" value="GGB21917.1"/>
    <property type="molecule type" value="Genomic_DNA"/>
</dbReference>
<gene>
    <name evidence="3" type="ORF">GCM10011489_07620</name>
</gene>
<evidence type="ECO:0000256" key="1">
    <source>
        <dbReference type="ARBA" id="ARBA00022679"/>
    </source>
</evidence>
<dbReference type="SUPFAM" id="SSF53756">
    <property type="entry name" value="UDP-Glycosyltransferase/glycogen phosphorylase"/>
    <property type="match status" value="1"/>
</dbReference>
<evidence type="ECO:0000313" key="4">
    <source>
        <dbReference type="Proteomes" id="UP000621454"/>
    </source>
</evidence>
<reference evidence="3" key="1">
    <citation type="journal article" date="2014" name="Int. J. Syst. Evol. Microbiol.">
        <title>Complete genome sequence of Corynebacterium casei LMG S-19264T (=DSM 44701T), isolated from a smear-ripened cheese.</title>
        <authorList>
            <consortium name="US DOE Joint Genome Institute (JGI-PGF)"/>
            <person name="Walter F."/>
            <person name="Albersmeier A."/>
            <person name="Kalinowski J."/>
            <person name="Ruckert C."/>
        </authorList>
    </citation>
    <scope>NUCLEOTIDE SEQUENCE</scope>
    <source>
        <strain evidence="3">CGMCC 1.12827</strain>
    </source>
</reference>
<accession>A0A916WQV0</accession>
<keyword evidence="1 3" id="KW-0808">Transferase</keyword>
<dbReference type="Gene3D" id="3.40.50.2000">
    <property type="entry name" value="Glycogen Phosphorylase B"/>
    <property type="match status" value="2"/>
</dbReference>
<sequence>MSPTGRRWTISHDFSFVFGGAELVTKVMSEALLPDADVTVLAGDDSVTAQLGSRTRQLLSTRLTADNYRYLLPAYPSLLARQPVIEGDILASSYAFSHHLQCTGRKIVYCHSPFRQIWSAAEEVQSSGLVPRLALEMFGGRLRAADLRAASSAHQYVATSMAVKRRIEDYYGRRDVPLIPPPLDLPELHPSGVTTDSERDGLLWAGRVIEPYKKLALLVETMRSLPDLTLTVAGDGRDLPAIKANAPDNVRFVGWLSKHDLYQEYSRAKVLVFPSEDDFGISAVEAQAFGTPVVAYGHGGALDTVEDDLNGLFFRSQTVDDLREAIRRAMKRQWAHECIAAKVRENYGTRRFLRQMRELLDESPSSQYVA</sequence>
<dbReference type="InterPro" id="IPR050194">
    <property type="entry name" value="Glycosyltransferase_grp1"/>
</dbReference>
<evidence type="ECO:0000313" key="3">
    <source>
        <dbReference type="EMBL" id="GGB21917.1"/>
    </source>
</evidence>
<keyword evidence="4" id="KW-1185">Reference proteome</keyword>
<dbReference type="AlphaFoldDB" id="A0A916WQV0"/>
<dbReference type="Proteomes" id="UP000621454">
    <property type="component" value="Unassembled WGS sequence"/>
</dbReference>
<reference evidence="3" key="2">
    <citation type="submission" date="2020-09" db="EMBL/GenBank/DDBJ databases">
        <authorList>
            <person name="Sun Q."/>
            <person name="Zhou Y."/>
        </authorList>
    </citation>
    <scope>NUCLEOTIDE SEQUENCE</scope>
    <source>
        <strain evidence="3">CGMCC 1.12827</strain>
    </source>
</reference>
<proteinExistence type="predicted"/>